<reference evidence="3" key="1">
    <citation type="submission" date="2019-09" db="EMBL/GenBank/DDBJ databases">
        <authorList>
            <person name="Zhang L."/>
        </authorList>
    </citation>
    <scope>NUCLEOTIDE SEQUENCE</scope>
</reference>
<proteinExistence type="inferred from homology"/>
<accession>A0A5K0YEL5</accession>
<gene>
    <name evidence="3" type="ORF">NYM_LOCUS8115</name>
</gene>
<evidence type="ECO:0000256" key="2">
    <source>
        <dbReference type="SAM" id="MobiDB-lite"/>
    </source>
</evidence>
<sequence length="105" mass="11941">MGMLTNVAQNLQKRSSRSREDMKDGHFAVLATYEGNSKKFSVPLSYLSNPAFVRLLDEAEEEYGFYQPSILTVPCHPSELECILAGEKKSQRRDSFSNGFFKSPW</sequence>
<dbReference type="InterPro" id="IPR003676">
    <property type="entry name" value="SAUR_fam"/>
</dbReference>
<dbReference type="EMBL" id="LR721777">
    <property type="protein sequence ID" value="VVV76366.1"/>
    <property type="molecule type" value="Genomic_DNA"/>
</dbReference>
<feature type="region of interest" description="Disordered" evidence="2">
    <location>
        <begin position="1"/>
        <end position="21"/>
    </location>
</feature>
<name>A0A5K0YEL5_9MAGN</name>
<dbReference type="PANTHER" id="PTHR31374">
    <property type="entry name" value="AUXIN-INDUCED PROTEIN-LIKE-RELATED"/>
    <property type="match status" value="1"/>
</dbReference>
<evidence type="ECO:0000256" key="1">
    <source>
        <dbReference type="ARBA" id="ARBA00006974"/>
    </source>
</evidence>
<feature type="compositionally biased region" description="Polar residues" evidence="2">
    <location>
        <begin position="1"/>
        <end position="13"/>
    </location>
</feature>
<comment type="similarity">
    <text evidence="1">Belongs to the ARG7 family.</text>
</comment>
<dbReference type="Pfam" id="PF02519">
    <property type="entry name" value="Auxin_inducible"/>
    <property type="match status" value="1"/>
</dbReference>
<dbReference type="GO" id="GO:0009733">
    <property type="term" value="P:response to auxin"/>
    <property type="evidence" value="ECO:0007669"/>
    <property type="project" value="InterPro"/>
</dbReference>
<dbReference type="Gramene" id="NC12G0096500.1">
    <property type="protein sequence ID" value="NC12G0096500.1:cds"/>
    <property type="gene ID" value="NC12G0096500"/>
</dbReference>
<protein>
    <submittedName>
        <fullName evidence="3">Uncharacterized protein</fullName>
    </submittedName>
</protein>
<dbReference type="AlphaFoldDB" id="A0A5K0YEL5"/>
<evidence type="ECO:0000313" key="3">
    <source>
        <dbReference type="EMBL" id="VVV76366.1"/>
    </source>
</evidence>
<organism evidence="3">
    <name type="scientific">Nymphaea colorata</name>
    <name type="common">pocket water lily</name>
    <dbReference type="NCBI Taxonomy" id="210225"/>
    <lineage>
        <taxon>Eukaryota</taxon>
        <taxon>Viridiplantae</taxon>
        <taxon>Streptophyta</taxon>
        <taxon>Embryophyta</taxon>
        <taxon>Tracheophyta</taxon>
        <taxon>Spermatophyta</taxon>
        <taxon>Magnoliopsida</taxon>
        <taxon>Nymphaeales</taxon>
        <taxon>Nymphaeaceae</taxon>
        <taxon>Nymphaea</taxon>
    </lineage>
</organism>
<dbReference type="PANTHER" id="PTHR31374:SF16">
    <property type="entry name" value="AUXIN-RESPONSIVE FAMILY PROTEIN"/>
    <property type="match status" value="1"/>
</dbReference>